<dbReference type="EMBL" id="VOKX01000132">
    <property type="protein sequence ID" value="KAB7833523.1"/>
    <property type="molecule type" value="Genomic_DNA"/>
</dbReference>
<evidence type="ECO:0008006" key="3">
    <source>
        <dbReference type="Google" id="ProtNLM"/>
    </source>
</evidence>
<dbReference type="InterPro" id="IPR011009">
    <property type="entry name" value="Kinase-like_dom_sf"/>
</dbReference>
<gene>
    <name evidence="1" type="ORF">FRZ00_33280</name>
</gene>
<dbReference type="Gene3D" id="3.90.1200.10">
    <property type="match status" value="1"/>
</dbReference>
<evidence type="ECO:0000313" key="2">
    <source>
        <dbReference type="Proteomes" id="UP000327000"/>
    </source>
</evidence>
<comment type="caution">
    <text evidence="1">The sequence shown here is derived from an EMBL/GenBank/DDBJ whole genome shotgun (WGS) entry which is preliminary data.</text>
</comment>
<sequence length="292" mass="31712">MYSPPPDPSTAQRMRAHHDRAARALGVTYDGHTEFWGWAGRTLGRAGTLNGDRPVWLRLVAAPEDKAAGKLWEGSAAAQTAFGSLAGHRPTLLAVEETVGEGIVYRAELSEHLDMPVLSADPILRAPADFGPGWWEDLRTVLGTVASTATDRIAVRQEYIDRALPEFLGVSAPENICWTTAHGDLHWANLTGPSLRILDWEGWGCGPYGYDQATLYAYSLLQPGTADRVRECFPELGTPTAWAGEAVVVAELLQTVSRGHNRDLAGPLRSWAERLRAQSVPEAARPAGMPQS</sequence>
<accession>A0A5N5VXC5</accession>
<organism evidence="1 2">
    <name type="scientific">Streptomyces mobaraensis</name>
    <name type="common">Streptoverticillium mobaraense</name>
    <dbReference type="NCBI Taxonomy" id="35621"/>
    <lineage>
        <taxon>Bacteria</taxon>
        <taxon>Bacillati</taxon>
        <taxon>Actinomycetota</taxon>
        <taxon>Actinomycetes</taxon>
        <taxon>Kitasatosporales</taxon>
        <taxon>Streptomycetaceae</taxon>
        <taxon>Streptomyces</taxon>
    </lineage>
</organism>
<evidence type="ECO:0000313" key="1">
    <source>
        <dbReference type="EMBL" id="KAB7833523.1"/>
    </source>
</evidence>
<keyword evidence="2" id="KW-1185">Reference proteome</keyword>
<dbReference type="RefSeq" id="WP_152266077.1">
    <property type="nucleotide sequence ID" value="NZ_VOKX01000132.1"/>
</dbReference>
<proteinExistence type="predicted"/>
<dbReference type="Proteomes" id="UP000327000">
    <property type="component" value="Unassembled WGS sequence"/>
</dbReference>
<protein>
    <recommendedName>
        <fullName evidence="3">Phosphotransferase</fullName>
    </recommendedName>
</protein>
<dbReference type="SUPFAM" id="SSF56112">
    <property type="entry name" value="Protein kinase-like (PK-like)"/>
    <property type="match status" value="1"/>
</dbReference>
<dbReference type="OrthoDB" id="3680308at2"/>
<reference evidence="1 2" key="1">
    <citation type="journal article" date="2019" name="Microb. Cell Fact.">
        <title>Exploring novel herbicidin analogues by transcriptional regulator overexpression and MS/MS molecular networking.</title>
        <authorList>
            <person name="Shi Y."/>
            <person name="Gu R."/>
            <person name="Li Y."/>
            <person name="Wang X."/>
            <person name="Ren W."/>
            <person name="Li X."/>
            <person name="Wang L."/>
            <person name="Xie Y."/>
            <person name="Hong B."/>
        </authorList>
    </citation>
    <scope>NUCLEOTIDE SEQUENCE [LARGE SCALE GENOMIC DNA]</scope>
    <source>
        <strain evidence="1 2">US-43</strain>
    </source>
</reference>
<name>A0A5N5VXC5_STRMB</name>
<dbReference type="AlphaFoldDB" id="A0A5N5VXC5"/>